<organism evidence="10 11">
    <name type="scientific">Thamnocephalis sphaerospora</name>
    <dbReference type="NCBI Taxonomy" id="78915"/>
    <lineage>
        <taxon>Eukaryota</taxon>
        <taxon>Fungi</taxon>
        <taxon>Fungi incertae sedis</taxon>
        <taxon>Zoopagomycota</taxon>
        <taxon>Zoopagomycotina</taxon>
        <taxon>Zoopagomycetes</taxon>
        <taxon>Zoopagales</taxon>
        <taxon>Sigmoideomycetaceae</taxon>
        <taxon>Thamnocephalis</taxon>
    </lineage>
</organism>
<sequence length="477" mass="54000">MSRLDYSRWDNLELSDDEDVECHPNVDKASFIRWRREDIHRRRQERRDKIEALKAEQMMNAALIARLTALEDSKELKDGASLTAIADRFRKQGRASDAERQGENPPFDEMIAVLLLQVQDAFNAAEKRSGGVAEPAAWLSDNVRQHREKLKQRQSEAATELAKLEHEEGRTMTTENICRDGFNKTIVNKDKSASAAKMAAKETKKTAKETVEVLNPGYKDAAQKQVSATSSAQGRPIKRSDNDNDDDDIYIRTEEALEFAQTTALPDSYRLVKANLWLLDDAIADQILAEAFEQQLADNGKMAQCYVRQAKILQYCAEMGPRGFEAFFQRLLGQDTRARQVFDEDVAKTYAHVQSRCKIIRKEKEQERERDAKRNELAGGDPNEPIEIAIPDNASDYDRKRAEAFSSFPAPFQHALLSGDLNKVNEALVGMEDEEAERILQLCKETDLLQIEEMEDDGEGEEAESEEEVIADKAPSP</sequence>
<feature type="compositionally biased region" description="Basic and acidic residues" evidence="6">
    <location>
        <begin position="364"/>
        <end position="376"/>
    </location>
</feature>
<evidence type="ECO:0000256" key="4">
    <source>
        <dbReference type="ARBA" id="ARBA00023186"/>
    </source>
</evidence>
<dbReference type="SMART" id="SM01069">
    <property type="entry name" value="CDC37_C"/>
    <property type="match status" value="1"/>
</dbReference>
<feature type="region of interest" description="Disordered" evidence="6">
    <location>
        <begin position="364"/>
        <end position="391"/>
    </location>
</feature>
<proteinExistence type="inferred from homology"/>
<dbReference type="GO" id="GO:0016301">
    <property type="term" value="F:kinase activity"/>
    <property type="evidence" value="ECO:0007669"/>
    <property type="project" value="UniProtKB-KW"/>
</dbReference>
<dbReference type="InterPro" id="IPR004918">
    <property type="entry name" value="Cdc37"/>
</dbReference>
<keyword evidence="11" id="KW-1185">Reference proteome</keyword>
<feature type="domain" description="Cdc37 C-terminal" evidence="7">
    <location>
        <begin position="388"/>
        <end position="476"/>
    </location>
</feature>
<keyword evidence="10" id="KW-0808">Transferase</keyword>
<dbReference type="OrthoDB" id="440202at2759"/>
<feature type="compositionally biased region" description="Polar residues" evidence="6">
    <location>
        <begin position="224"/>
        <end position="233"/>
    </location>
</feature>
<dbReference type="GO" id="GO:0051082">
    <property type="term" value="F:unfolded protein binding"/>
    <property type="evidence" value="ECO:0007669"/>
    <property type="project" value="TreeGrafter"/>
</dbReference>
<evidence type="ECO:0000313" key="11">
    <source>
        <dbReference type="Proteomes" id="UP000271241"/>
    </source>
</evidence>
<dbReference type="GO" id="GO:0051087">
    <property type="term" value="F:protein-folding chaperone binding"/>
    <property type="evidence" value="ECO:0007669"/>
    <property type="project" value="TreeGrafter"/>
</dbReference>
<dbReference type="PANTHER" id="PTHR12800">
    <property type="entry name" value="CDC37-RELATED"/>
    <property type="match status" value="1"/>
</dbReference>
<feature type="region of interest" description="Disordered" evidence="6">
    <location>
        <begin position="454"/>
        <end position="477"/>
    </location>
</feature>
<dbReference type="GO" id="GO:0005737">
    <property type="term" value="C:cytoplasm"/>
    <property type="evidence" value="ECO:0007669"/>
    <property type="project" value="UniProtKB-SubCell"/>
</dbReference>
<evidence type="ECO:0000256" key="5">
    <source>
        <dbReference type="ARBA" id="ARBA00031396"/>
    </source>
</evidence>
<feature type="region of interest" description="Disordered" evidence="6">
    <location>
        <begin position="218"/>
        <end position="247"/>
    </location>
</feature>
<dbReference type="InterPro" id="IPR013855">
    <property type="entry name" value="Cdc37_N_dom"/>
</dbReference>
<dbReference type="AlphaFoldDB" id="A0A4P9XP39"/>
<dbReference type="SMART" id="SM01071">
    <property type="entry name" value="CDC37_N"/>
    <property type="match status" value="1"/>
</dbReference>
<comment type="similarity">
    <text evidence="2">Belongs to the CDC37 family.</text>
</comment>
<evidence type="ECO:0000313" key="10">
    <source>
        <dbReference type="EMBL" id="RKP07622.1"/>
    </source>
</evidence>
<feature type="compositionally biased region" description="Acidic residues" evidence="6">
    <location>
        <begin position="454"/>
        <end position="469"/>
    </location>
</feature>
<keyword evidence="10" id="KW-0418">Kinase</keyword>
<dbReference type="SMART" id="SM01070">
    <property type="entry name" value="CDC37_M"/>
    <property type="match status" value="1"/>
</dbReference>
<dbReference type="GO" id="GO:0050821">
    <property type="term" value="P:protein stabilization"/>
    <property type="evidence" value="ECO:0007669"/>
    <property type="project" value="TreeGrafter"/>
</dbReference>
<dbReference type="InterPro" id="IPR013873">
    <property type="entry name" value="Cdc37_C"/>
</dbReference>
<evidence type="ECO:0000259" key="8">
    <source>
        <dbReference type="SMART" id="SM01070"/>
    </source>
</evidence>
<evidence type="ECO:0000259" key="9">
    <source>
        <dbReference type="SMART" id="SM01071"/>
    </source>
</evidence>
<evidence type="ECO:0000256" key="3">
    <source>
        <dbReference type="ARBA" id="ARBA00022490"/>
    </source>
</evidence>
<dbReference type="Pfam" id="PF08564">
    <property type="entry name" value="CDC37_C"/>
    <property type="match status" value="1"/>
</dbReference>
<keyword evidence="4" id="KW-0143">Chaperone</keyword>
<dbReference type="GO" id="GO:0031072">
    <property type="term" value="F:heat shock protein binding"/>
    <property type="evidence" value="ECO:0007669"/>
    <property type="project" value="TreeGrafter"/>
</dbReference>
<dbReference type="Proteomes" id="UP000271241">
    <property type="component" value="Unassembled WGS sequence"/>
</dbReference>
<feature type="domain" description="Cdc37 N-terminal" evidence="9">
    <location>
        <begin position="3"/>
        <end position="185"/>
    </location>
</feature>
<dbReference type="Gene3D" id="1.20.58.610">
    <property type="entry name" value="Cdc37, Hsp90 binding domain"/>
    <property type="match status" value="1"/>
</dbReference>
<accession>A0A4P9XP39</accession>
<comment type="subcellular location">
    <subcellularLocation>
        <location evidence="1">Cytoplasm</location>
    </subcellularLocation>
</comment>
<evidence type="ECO:0000259" key="7">
    <source>
        <dbReference type="SMART" id="SM01069"/>
    </source>
</evidence>
<dbReference type="GO" id="GO:0006457">
    <property type="term" value="P:protein folding"/>
    <property type="evidence" value="ECO:0007669"/>
    <property type="project" value="TreeGrafter"/>
</dbReference>
<dbReference type="InterPro" id="IPR038189">
    <property type="entry name" value="Cdc37_Hsp90-bd_sf"/>
</dbReference>
<gene>
    <name evidence="10" type="ORF">THASP1DRAFT_30564</name>
</gene>
<dbReference type="Pfam" id="PF03234">
    <property type="entry name" value="CDC37_N"/>
    <property type="match status" value="1"/>
</dbReference>
<dbReference type="STRING" id="78915.A0A4P9XP39"/>
<keyword evidence="3" id="KW-0963">Cytoplasm</keyword>
<evidence type="ECO:0000256" key="1">
    <source>
        <dbReference type="ARBA" id="ARBA00004496"/>
    </source>
</evidence>
<dbReference type="InterPro" id="IPR013874">
    <property type="entry name" value="Cdc37_Hsp90-bd"/>
</dbReference>
<evidence type="ECO:0000256" key="6">
    <source>
        <dbReference type="SAM" id="MobiDB-lite"/>
    </source>
</evidence>
<protein>
    <recommendedName>
        <fullName evidence="5">Hsp90 chaperone protein kinase-targeting subunit</fullName>
    </recommendedName>
</protein>
<dbReference type="EMBL" id="KZ992693">
    <property type="protein sequence ID" value="RKP07622.1"/>
    <property type="molecule type" value="Genomic_DNA"/>
</dbReference>
<reference evidence="11" key="1">
    <citation type="journal article" date="2018" name="Nat. Microbiol.">
        <title>Leveraging single-cell genomics to expand the fungal tree of life.</title>
        <authorList>
            <person name="Ahrendt S.R."/>
            <person name="Quandt C.A."/>
            <person name="Ciobanu D."/>
            <person name="Clum A."/>
            <person name="Salamov A."/>
            <person name="Andreopoulos B."/>
            <person name="Cheng J.F."/>
            <person name="Woyke T."/>
            <person name="Pelin A."/>
            <person name="Henrissat B."/>
            <person name="Reynolds N.K."/>
            <person name="Benny G.L."/>
            <person name="Smith M.E."/>
            <person name="James T.Y."/>
            <person name="Grigoriev I.V."/>
        </authorList>
    </citation>
    <scope>NUCLEOTIDE SEQUENCE [LARGE SCALE GENOMIC DNA]</scope>
    <source>
        <strain evidence="11">RSA 1356</strain>
    </source>
</reference>
<dbReference type="PANTHER" id="PTHR12800:SF4">
    <property type="entry name" value="HSP90 CO-CHAPERONE CDC37"/>
    <property type="match status" value="1"/>
</dbReference>
<dbReference type="GO" id="GO:0019901">
    <property type="term" value="F:protein kinase binding"/>
    <property type="evidence" value="ECO:0007669"/>
    <property type="project" value="InterPro"/>
</dbReference>
<feature type="domain" description="Cdc37 Hsp90 binding" evidence="8">
    <location>
        <begin position="188"/>
        <end position="370"/>
    </location>
</feature>
<evidence type="ECO:0000256" key="2">
    <source>
        <dbReference type="ARBA" id="ARBA00006222"/>
    </source>
</evidence>
<name>A0A4P9XP39_9FUNG</name>
<dbReference type="Pfam" id="PF08565">
    <property type="entry name" value="CDC37_M"/>
    <property type="match status" value="1"/>
</dbReference>
<dbReference type="SUPFAM" id="SSF101391">
    <property type="entry name" value="Hsp90 co-chaperone CDC37"/>
    <property type="match status" value="1"/>
</dbReference>